<evidence type="ECO:0000313" key="2">
    <source>
        <dbReference type="EMBL" id="EET08804.1"/>
    </source>
</evidence>
<keyword evidence="1" id="KW-0472">Membrane</keyword>
<evidence type="ECO:0000256" key="1">
    <source>
        <dbReference type="SAM" id="Phobius"/>
    </source>
</evidence>
<gene>
    <name evidence="2" type="ORF">BURPS1710A_2224</name>
</gene>
<accession>A0A0E1W8R8</accession>
<dbReference type="Proteomes" id="UP000001812">
    <property type="component" value="Chromosome I"/>
</dbReference>
<reference evidence="2" key="1">
    <citation type="submission" date="2009-05" db="EMBL/GenBank/DDBJ databases">
        <authorList>
            <person name="Harkins D.M."/>
            <person name="DeShazer D."/>
            <person name="Woods D.E."/>
            <person name="Brinkac L.M."/>
            <person name="Brown K.A."/>
            <person name="Hung G.C."/>
            <person name="Tuanyok A."/>
            <person name="Zhang B."/>
            <person name="Nierman W.C."/>
        </authorList>
    </citation>
    <scope>NUCLEOTIDE SEQUENCE [LARGE SCALE GENOMIC DNA]</scope>
    <source>
        <strain evidence="2">1710a</strain>
    </source>
</reference>
<name>A0A0E1W8R8_BURPE</name>
<dbReference type="HOGENOM" id="CLU_2394130_0_0_4"/>
<dbReference type="AlphaFoldDB" id="A0A0E1W8R8"/>
<proteinExistence type="predicted"/>
<organism evidence="2">
    <name type="scientific">Burkholderia pseudomallei 1710a</name>
    <dbReference type="NCBI Taxonomy" id="320371"/>
    <lineage>
        <taxon>Bacteria</taxon>
        <taxon>Pseudomonadati</taxon>
        <taxon>Pseudomonadota</taxon>
        <taxon>Betaproteobacteria</taxon>
        <taxon>Burkholderiales</taxon>
        <taxon>Burkholderiaceae</taxon>
        <taxon>Burkholderia</taxon>
        <taxon>pseudomallei group</taxon>
    </lineage>
</organism>
<feature type="transmembrane region" description="Helical" evidence="1">
    <location>
        <begin position="18"/>
        <end position="37"/>
    </location>
</feature>
<sequence>MAATVAAIKVVRSVPWEIVLMFIIVLALVCCLLIDVLHLRATTLQLACHFIGRSFRCARRDSANPCRKRARAGRDGWTEQAARVRRSGIFMRS</sequence>
<protein>
    <submittedName>
        <fullName evidence="2">Conserved domain protein</fullName>
    </submittedName>
</protein>
<keyword evidence="1" id="KW-1133">Transmembrane helix</keyword>
<keyword evidence="1" id="KW-0812">Transmembrane</keyword>
<dbReference type="EMBL" id="CM000832">
    <property type="protein sequence ID" value="EET08804.1"/>
    <property type="molecule type" value="Genomic_DNA"/>
</dbReference>